<reference evidence="2 3" key="1">
    <citation type="submission" date="2020-02" db="EMBL/GenBank/DDBJ databases">
        <title>Draft genome sequence of Haematococcus lacustris strain NIES-144.</title>
        <authorList>
            <person name="Morimoto D."/>
            <person name="Nakagawa S."/>
            <person name="Yoshida T."/>
            <person name="Sawayama S."/>
        </authorList>
    </citation>
    <scope>NUCLEOTIDE SEQUENCE [LARGE SCALE GENOMIC DNA]</scope>
    <source>
        <strain evidence="2 3">NIES-144</strain>
    </source>
</reference>
<dbReference type="AlphaFoldDB" id="A0A699Z8W7"/>
<comment type="caution">
    <text evidence="2">The sequence shown here is derived from an EMBL/GenBank/DDBJ whole genome shotgun (WGS) entry which is preliminary data.</text>
</comment>
<proteinExistence type="predicted"/>
<organism evidence="2 3">
    <name type="scientific">Haematococcus lacustris</name>
    <name type="common">Green alga</name>
    <name type="synonym">Haematococcus pluvialis</name>
    <dbReference type="NCBI Taxonomy" id="44745"/>
    <lineage>
        <taxon>Eukaryota</taxon>
        <taxon>Viridiplantae</taxon>
        <taxon>Chlorophyta</taxon>
        <taxon>core chlorophytes</taxon>
        <taxon>Chlorophyceae</taxon>
        <taxon>CS clade</taxon>
        <taxon>Chlamydomonadales</taxon>
        <taxon>Haematococcaceae</taxon>
        <taxon>Haematococcus</taxon>
    </lineage>
</organism>
<feature type="region of interest" description="Disordered" evidence="1">
    <location>
        <begin position="1"/>
        <end position="24"/>
    </location>
</feature>
<accession>A0A699Z8W7</accession>
<evidence type="ECO:0000256" key="1">
    <source>
        <dbReference type="SAM" id="MobiDB-lite"/>
    </source>
</evidence>
<dbReference type="Proteomes" id="UP000485058">
    <property type="component" value="Unassembled WGS sequence"/>
</dbReference>
<evidence type="ECO:0000313" key="2">
    <source>
        <dbReference type="EMBL" id="GFH19097.1"/>
    </source>
</evidence>
<feature type="non-terminal residue" evidence="2">
    <location>
        <position position="1"/>
    </location>
</feature>
<gene>
    <name evidence="2" type="ORF">HaLaN_15992</name>
</gene>
<protein>
    <submittedName>
        <fullName evidence="2">Uncharacterized protein</fullName>
    </submittedName>
</protein>
<dbReference type="EMBL" id="BLLF01001405">
    <property type="protein sequence ID" value="GFH19097.1"/>
    <property type="molecule type" value="Genomic_DNA"/>
</dbReference>
<sequence length="52" mass="5940">MTMSAEEKEQIAQERYGKSFDELSTNEQKASTVQRVLVVFMAAMREAQLEAQ</sequence>
<evidence type="ECO:0000313" key="3">
    <source>
        <dbReference type="Proteomes" id="UP000485058"/>
    </source>
</evidence>
<keyword evidence="3" id="KW-1185">Reference proteome</keyword>
<feature type="compositionally biased region" description="Basic and acidic residues" evidence="1">
    <location>
        <begin position="1"/>
        <end position="21"/>
    </location>
</feature>
<name>A0A699Z8W7_HAELA</name>